<name>A0A150P3S3_SORCE</name>
<reference evidence="2 3" key="1">
    <citation type="submission" date="2014-02" db="EMBL/GenBank/DDBJ databases">
        <title>The small core and large imbalanced accessory genome model reveals a collaborative survival strategy of Sorangium cellulosum strains in nature.</title>
        <authorList>
            <person name="Han K."/>
            <person name="Peng R."/>
            <person name="Blom J."/>
            <person name="Li Y.-Z."/>
        </authorList>
    </citation>
    <scope>NUCLEOTIDE SEQUENCE [LARGE SCALE GENOMIC DNA]</scope>
    <source>
        <strain evidence="2 3">So0157-25</strain>
    </source>
</reference>
<proteinExistence type="predicted"/>
<feature type="signal peptide" evidence="1">
    <location>
        <begin position="1"/>
        <end position="23"/>
    </location>
</feature>
<evidence type="ECO:0000313" key="2">
    <source>
        <dbReference type="EMBL" id="KYF50320.1"/>
    </source>
</evidence>
<accession>A0A150P3S3</accession>
<dbReference type="Proteomes" id="UP000075420">
    <property type="component" value="Unassembled WGS sequence"/>
</dbReference>
<evidence type="ECO:0008006" key="4">
    <source>
        <dbReference type="Google" id="ProtNLM"/>
    </source>
</evidence>
<feature type="chain" id="PRO_5007565250" description="Secreted protein" evidence="1">
    <location>
        <begin position="24"/>
        <end position="267"/>
    </location>
</feature>
<evidence type="ECO:0000256" key="1">
    <source>
        <dbReference type="SAM" id="SignalP"/>
    </source>
</evidence>
<evidence type="ECO:0000313" key="3">
    <source>
        <dbReference type="Proteomes" id="UP000075420"/>
    </source>
</evidence>
<protein>
    <recommendedName>
        <fullName evidence="4">Secreted protein</fullName>
    </recommendedName>
</protein>
<dbReference type="AlphaFoldDB" id="A0A150P3S3"/>
<comment type="caution">
    <text evidence="2">The sequence shown here is derived from an EMBL/GenBank/DDBJ whole genome shotgun (WGS) entry which is preliminary data.</text>
</comment>
<dbReference type="EMBL" id="JELY01003232">
    <property type="protein sequence ID" value="KYF50320.1"/>
    <property type="molecule type" value="Genomic_DNA"/>
</dbReference>
<sequence length="267" mass="29850">MRTTTKATLALCLLLGVSSEARAQTCDTIRNTEPAVQKSFWCTQPWIDFFWDAYDFDKKDWDGGFGWEAACDLKRPLARTFQAIQLLSYASPNQPTKTNDFKGNILRWGGNYAMREIDELDGRCGDGTARARTTWGVFVDNRTELYMPFFYNENVVERAGTLIHEARHADWCGHNGNDGSNACPAKSDSCDEKYMDGCSGVGSPSGRGAAGYQVLWLWWYAFEADAAHSSSTMKDFARDEANRILNTMLDVDPCFNITSNGGKIITC</sequence>
<organism evidence="2 3">
    <name type="scientific">Sorangium cellulosum</name>
    <name type="common">Polyangium cellulosum</name>
    <dbReference type="NCBI Taxonomy" id="56"/>
    <lineage>
        <taxon>Bacteria</taxon>
        <taxon>Pseudomonadati</taxon>
        <taxon>Myxococcota</taxon>
        <taxon>Polyangia</taxon>
        <taxon>Polyangiales</taxon>
        <taxon>Polyangiaceae</taxon>
        <taxon>Sorangium</taxon>
    </lineage>
</organism>
<gene>
    <name evidence="2" type="ORF">BE08_42165</name>
</gene>
<keyword evidence="1" id="KW-0732">Signal</keyword>